<dbReference type="InterPro" id="IPR013362">
    <property type="entry name" value="Pilus_4_PilV"/>
</dbReference>
<dbReference type="InterPro" id="IPR012902">
    <property type="entry name" value="N_methyl_site"/>
</dbReference>
<dbReference type="NCBIfam" id="TIGR02523">
    <property type="entry name" value="type_IV_pilV"/>
    <property type="match status" value="1"/>
</dbReference>
<dbReference type="Pfam" id="PF22150">
    <property type="entry name" value="Tt1218-like"/>
    <property type="match status" value="1"/>
</dbReference>
<keyword evidence="1" id="KW-1133">Transmembrane helix</keyword>
<protein>
    <submittedName>
        <fullName evidence="4">Type IV pilus assembly protein PilV</fullName>
    </submittedName>
    <submittedName>
        <fullName evidence="3">Type IV pilus modification protein PilV</fullName>
    </submittedName>
</protein>
<dbReference type="OrthoDB" id="8547299at2"/>
<dbReference type="Pfam" id="PF07963">
    <property type="entry name" value="N_methyl"/>
    <property type="match status" value="1"/>
</dbReference>
<evidence type="ECO:0000256" key="1">
    <source>
        <dbReference type="SAM" id="Phobius"/>
    </source>
</evidence>
<reference evidence="3 5" key="1">
    <citation type="submission" date="2017-07" db="EMBL/GenBank/DDBJ databases">
        <title>Tamlnaduibacter salinus (Mi-7) genome sequencing.</title>
        <authorList>
            <person name="Verma A."/>
            <person name="Krishnamurthi S."/>
        </authorList>
    </citation>
    <scope>NUCLEOTIDE SEQUENCE [LARGE SCALE GENOMIC DNA]</scope>
    <source>
        <strain evidence="3 5">Mi-7</strain>
    </source>
</reference>
<dbReference type="EMBL" id="QEKQ01000009">
    <property type="protein sequence ID" value="PVY70418.1"/>
    <property type="molecule type" value="Genomic_DNA"/>
</dbReference>
<dbReference type="Proteomes" id="UP000245887">
    <property type="component" value="Unassembled WGS sequence"/>
</dbReference>
<feature type="domain" description="Type IV pilin Tt1218-like" evidence="2">
    <location>
        <begin position="36"/>
        <end position="105"/>
    </location>
</feature>
<keyword evidence="1" id="KW-0812">Transmembrane</keyword>
<accession>A0A2A2HZL3</accession>
<evidence type="ECO:0000313" key="6">
    <source>
        <dbReference type="Proteomes" id="UP000245887"/>
    </source>
</evidence>
<reference evidence="4 6" key="2">
    <citation type="submission" date="2018-04" db="EMBL/GenBank/DDBJ databases">
        <title>Genomic Encyclopedia of Type Strains, Phase IV (KMG-IV): sequencing the most valuable type-strain genomes for metagenomic binning, comparative biology and taxonomic classification.</title>
        <authorList>
            <person name="Goeker M."/>
        </authorList>
    </citation>
    <scope>NUCLEOTIDE SEQUENCE [LARGE SCALE GENOMIC DNA]</scope>
    <source>
        <strain evidence="4 6">DSM 28688</strain>
    </source>
</reference>
<dbReference type="Proteomes" id="UP000218332">
    <property type="component" value="Unassembled WGS sequence"/>
</dbReference>
<dbReference type="RefSeq" id="WP_095611764.1">
    <property type="nucleotide sequence ID" value="NZ_NMPM01000075.1"/>
</dbReference>
<evidence type="ECO:0000313" key="4">
    <source>
        <dbReference type="EMBL" id="PVY70418.1"/>
    </source>
</evidence>
<keyword evidence="5" id="KW-1185">Reference proteome</keyword>
<name>A0A2A2HZL3_9GAMM</name>
<organism evidence="3 5">
    <name type="scientific">Tamilnaduibacter salinus</name>
    <dbReference type="NCBI Taxonomy" id="1484056"/>
    <lineage>
        <taxon>Bacteria</taxon>
        <taxon>Pseudomonadati</taxon>
        <taxon>Pseudomonadota</taxon>
        <taxon>Gammaproteobacteria</taxon>
        <taxon>Pseudomonadales</taxon>
        <taxon>Marinobacteraceae</taxon>
        <taxon>Tamilnaduibacter</taxon>
    </lineage>
</organism>
<dbReference type="NCBIfam" id="TIGR02532">
    <property type="entry name" value="IV_pilin_GFxxxE"/>
    <property type="match status" value="1"/>
</dbReference>
<dbReference type="AlphaFoldDB" id="A0A2A2HZL3"/>
<evidence type="ECO:0000313" key="3">
    <source>
        <dbReference type="EMBL" id="PAV25161.1"/>
    </source>
</evidence>
<dbReference type="InterPro" id="IPR054402">
    <property type="entry name" value="Tt1218-like_dom"/>
</dbReference>
<evidence type="ECO:0000313" key="5">
    <source>
        <dbReference type="Proteomes" id="UP000218332"/>
    </source>
</evidence>
<evidence type="ECO:0000259" key="2">
    <source>
        <dbReference type="Pfam" id="PF22150"/>
    </source>
</evidence>
<proteinExistence type="predicted"/>
<gene>
    <name evidence="3" type="primary">pilV</name>
    <name evidence="4" type="ORF">C8D92_109171</name>
    <name evidence="3" type="ORF">CF392_12375</name>
</gene>
<comment type="caution">
    <text evidence="3">The sequence shown here is derived from an EMBL/GenBank/DDBJ whole genome shotgun (WGS) entry which is preliminary data.</text>
</comment>
<dbReference type="EMBL" id="NMPM01000075">
    <property type="protein sequence ID" value="PAV25161.1"/>
    <property type="molecule type" value="Genomic_DNA"/>
</dbReference>
<feature type="transmembrane region" description="Helical" evidence="1">
    <location>
        <begin position="20"/>
        <end position="41"/>
    </location>
</feature>
<keyword evidence="1" id="KW-0472">Membrane</keyword>
<sequence length="168" mass="17622">MNNVKTRPGSQSGITFIEVLVTMVIVGVGLLGVAAMTLDGLNNNRSAYLRTQASLLAYDMADRIRLNSGQASSYAGFTTKGAGTSVPSCLSNNSGCSPSKLVAADKAQWASAIQGSGGDFIFLPAAQGAVTQNGDEFTVAVNWVETQWDEGAGEETDQTQTFQLTFNL</sequence>